<name>A0A1E3II53_9TREE</name>
<dbReference type="InterPro" id="IPR001117">
    <property type="entry name" value="Cu-oxidase_2nd"/>
</dbReference>
<evidence type="ECO:0000259" key="8">
    <source>
        <dbReference type="Pfam" id="PF00394"/>
    </source>
</evidence>
<evidence type="ECO:0000256" key="5">
    <source>
        <dbReference type="ARBA" id="ARBA00023157"/>
    </source>
</evidence>
<keyword evidence="6" id="KW-0325">Glycoprotein</keyword>
<dbReference type="EMBL" id="AWGH01000028">
    <property type="protein sequence ID" value="ODN87411.1"/>
    <property type="molecule type" value="Genomic_DNA"/>
</dbReference>
<feature type="chain" id="PRO_5009129768" evidence="7">
    <location>
        <begin position="23"/>
        <end position="642"/>
    </location>
</feature>
<evidence type="ECO:0000256" key="2">
    <source>
        <dbReference type="ARBA" id="ARBA00022723"/>
    </source>
</evidence>
<accession>A0A1E3II53</accession>
<feature type="signal peptide" evidence="7">
    <location>
        <begin position="1"/>
        <end position="22"/>
    </location>
</feature>
<dbReference type="Gene3D" id="2.60.40.420">
    <property type="entry name" value="Cupredoxins - blue copper proteins"/>
    <property type="match status" value="3"/>
</dbReference>
<dbReference type="GeneID" id="30196246"/>
<dbReference type="OrthoDB" id="2121828at2759"/>
<dbReference type="RefSeq" id="XP_019028971.1">
    <property type="nucleotide sequence ID" value="XM_019179053.1"/>
</dbReference>
<organism evidence="11 12">
    <name type="scientific">Cryptococcus wingfieldii CBS 7118</name>
    <dbReference type="NCBI Taxonomy" id="1295528"/>
    <lineage>
        <taxon>Eukaryota</taxon>
        <taxon>Fungi</taxon>
        <taxon>Dikarya</taxon>
        <taxon>Basidiomycota</taxon>
        <taxon>Agaricomycotina</taxon>
        <taxon>Tremellomycetes</taxon>
        <taxon>Tremellales</taxon>
        <taxon>Cryptococcaceae</taxon>
        <taxon>Cryptococcus</taxon>
    </lineage>
</organism>
<evidence type="ECO:0000256" key="1">
    <source>
        <dbReference type="ARBA" id="ARBA00010609"/>
    </source>
</evidence>
<comment type="similarity">
    <text evidence="1">Belongs to the multicopper oxidase family.</text>
</comment>
<keyword evidence="2" id="KW-0479">Metal-binding</keyword>
<keyword evidence="7" id="KW-0732">Signal</keyword>
<dbReference type="Pfam" id="PF00394">
    <property type="entry name" value="Cu-oxidase"/>
    <property type="match status" value="1"/>
</dbReference>
<dbReference type="InterPro" id="IPR033138">
    <property type="entry name" value="Cu_oxidase_CS"/>
</dbReference>
<evidence type="ECO:0000256" key="3">
    <source>
        <dbReference type="ARBA" id="ARBA00023002"/>
    </source>
</evidence>
<sequence length="642" mass="69244">MRHSLLALFTPFPLAPLARVLTATPNHLPSPDPYLSARGSDVAVVDPSVFVPLANNFEITADTVTREYTFDITNAKASPDGFTRDMYAINGILPGPLIEGNQGDTVVVHVNNYLDQGQGIHWHGLRQNGTGHMDGVPGITQCPIPANGGSYTYQFTLDKQAGTYWYHSHFGNTMADGLGGPIVIHSPDEGVQAGGDYDEERIVWVTEWMHDDSETIIEGLKSSKGYRGSTASPQGDAVLVNGVGQTHCTNTDDPSCFSPSPPEIQVPTNSRIRVRFISAAAHAMFRMSLDTHELTVVESDGTPVWGPTVHEVPLAPGERYSVIIDTNGKTEGDSVWLRATTALACMPGGKDQVGLAVLRYGSGSTGNEAVGGLPNTTAWGDLSAAQAPCRGLDQYERLSPRENIGADNNALTSQFLNSERGTFLDHDGNMFDGQGFNNISYQNQINDPLLSILQSGGSCNTSLVANATFPHIGPGNIIINNLDSGIGHPYHVHGNESQILARGEGKLTAEDVDDGKVGLGLDNPVRKDTLWIPGGQWALLRIITDNPGVHAVHCHIGWHLAEGKLAVVIVQPDAIKNKNFPSAWYNLCDGTNPDEFGPSRRTLSAPTTEPRSLFTPFTKIRNNLSLDGLKRRMILLRGEKEI</sequence>
<dbReference type="PANTHER" id="PTHR11709:SF414">
    <property type="entry name" value="ADR239WP"/>
    <property type="match status" value="1"/>
</dbReference>
<dbReference type="GO" id="GO:0005507">
    <property type="term" value="F:copper ion binding"/>
    <property type="evidence" value="ECO:0007669"/>
    <property type="project" value="InterPro"/>
</dbReference>
<evidence type="ECO:0000256" key="7">
    <source>
        <dbReference type="SAM" id="SignalP"/>
    </source>
</evidence>
<dbReference type="PROSITE" id="PS00079">
    <property type="entry name" value="MULTICOPPER_OXIDASE1"/>
    <property type="match status" value="1"/>
</dbReference>
<feature type="domain" description="Plastocyanin-like" evidence="10">
    <location>
        <begin position="72"/>
        <end position="188"/>
    </location>
</feature>
<keyword evidence="12" id="KW-1185">Reference proteome</keyword>
<dbReference type="AlphaFoldDB" id="A0A1E3II53"/>
<protein>
    <submittedName>
        <fullName evidence="11">Cu-oxidase</fullName>
    </submittedName>
</protein>
<dbReference type="InterPro" id="IPR011706">
    <property type="entry name" value="Cu-oxidase_C"/>
</dbReference>
<evidence type="ECO:0000259" key="10">
    <source>
        <dbReference type="Pfam" id="PF07732"/>
    </source>
</evidence>
<dbReference type="InterPro" id="IPR008972">
    <property type="entry name" value="Cupredoxin"/>
</dbReference>
<keyword evidence="5" id="KW-1015">Disulfide bond</keyword>
<evidence type="ECO:0000256" key="4">
    <source>
        <dbReference type="ARBA" id="ARBA00023008"/>
    </source>
</evidence>
<dbReference type="PANTHER" id="PTHR11709">
    <property type="entry name" value="MULTI-COPPER OXIDASE"/>
    <property type="match status" value="1"/>
</dbReference>
<keyword evidence="4" id="KW-0186">Copper</keyword>
<dbReference type="Pfam" id="PF07731">
    <property type="entry name" value="Cu-oxidase_2"/>
    <property type="match status" value="1"/>
</dbReference>
<dbReference type="Pfam" id="PF07732">
    <property type="entry name" value="Cu-oxidase_3"/>
    <property type="match status" value="1"/>
</dbReference>
<evidence type="ECO:0000256" key="6">
    <source>
        <dbReference type="ARBA" id="ARBA00023180"/>
    </source>
</evidence>
<feature type="domain" description="Plastocyanin-like" evidence="8">
    <location>
        <begin position="200"/>
        <end position="361"/>
    </location>
</feature>
<keyword evidence="3" id="KW-0560">Oxidoreductase</keyword>
<evidence type="ECO:0000313" key="11">
    <source>
        <dbReference type="EMBL" id="ODN87411.1"/>
    </source>
</evidence>
<dbReference type="CDD" id="cd13857">
    <property type="entry name" value="CuRO_1_Diphenol_Ox"/>
    <property type="match status" value="1"/>
</dbReference>
<dbReference type="SUPFAM" id="SSF49503">
    <property type="entry name" value="Cupredoxins"/>
    <property type="match status" value="3"/>
</dbReference>
<proteinExistence type="inferred from homology"/>
<feature type="domain" description="Plastocyanin-like" evidence="9">
    <location>
        <begin position="476"/>
        <end position="573"/>
    </location>
</feature>
<gene>
    <name evidence="11" type="ORF">L198_07035</name>
</gene>
<comment type="caution">
    <text evidence="11">The sequence shown here is derived from an EMBL/GenBank/DDBJ whole genome shotgun (WGS) entry which is preliminary data.</text>
</comment>
<reference evidence="11 12" key="1">
    <citation type="submission" date="2016-06" db="EMBL/GenBank/DDBJ databases">
        <title>Evolution of pathogenesis and genome organization in the Tremellales.</title>
        <authorList>
            <person name="Cuomo C."/>
            <person name="Litvintseva A."/>
            <person name="Heitman J."/>
            <person name="Chen Y."/>
            <person name="Sun S."/>
            <person name="Springer D."/>
            <person name="Dromer F."/>
            <person name="Young S."/>
            <person name="Zeng Q."/>
            <person name="Chapman S."/>
            <person name="Gujja S."/>
            <person name="Saif S."/>
            <person name="Birren B."/>
        </authorList>
    </citation>
    <scope>NUCLEOTIDE SEQUENCE [LARGE SCALE GENOMIC DNA]</scope>
    <source>
        <strain evidence="11 12">CBS 7118</strain>
    </source>
</reference>
<dbReference type="Proteomes" id="UP000094819">
    <property type="component" value="Unassembled WGS sequence"/>
</dbReference>
<dbReference type="GO" id="GO:0016491">
    <property type="term" value="F:oxidoreductase activity"/>
    <property type="evidence" value="ECO:0007669"/>
    <property type="project" value="UniProtKB-KW"/>
</dbReference>
<dbReference type="InterPro" id="IPR011707">
    <property type="entry name" value="Cu-oxidase-like_N"/>
</dbReference>
<evidence type="ECO:0000259" key="9">
    <source>
        <dbReference type="Pfam" id="PF07731"/>
    </source>
</evidence>
<evidence type="ECO:0000313" key="12">
    <source>
        <dbReference type="Proteomes" id="UP000094819"/>
    </source>
</evidence>
<dbReference type="InterPro" id="IPR045087">
    <property type="entry name" value="Cu-oxidase_fam"/>
</dbReference>